<keyword evidence="7" id="KW-1185">Reference proteome</keyword>
<dbReference type="NCBIfam" id="TIGR03994">
    <property type="entry name" value="rSAM_HemZ"/>
    <property type="match status" value="1"/>
</dbReference>
<gene>
    <name evidence="6" type="primary">hemZ</name>
    <name evidence="6" type="ORF">H8709_03100</name>
</gene>
<proteinExistence type="predicted"/>
<organism evidence="6 7">
    <name type="scientific">Zongyangia hominis</name>
    <dbReference type="NCBI Taxonomy" id="2763677"/>
    <lineage>
        <taxon>Bacteria</taxon>
        <taxon>Bacillati</taxon>
        <taxon>Bacillota</taxon>
        <taxon>Clostridia</taxon>
        <taxon>Eubacteriales</taxon>
        <taxon>Oscillospiraceae</taxon>
        <taxon>Zongyangia</taxon>
    </lineage>
</organism>
<keyword evidence="1" id="KW-0949">S-adenosyl-L-methionine</keyword>
<dbReference type="PANTHER" id="PTHR13932">
    <property type="entry name" value="COPROPORPHYRINIGEN III OXIDASE"/>
    <property type="match status" value="1"/>
</dbReference>
<dbReference type="InterPro" id="IPR006638">
    <property type="entry name" value="Elp3/MiaA/NifB-like_rSAM"/>
</dbReference>
<dbReference type="InterPro" id="IPR058240">
    <property type="entry name" value="rSAM_sf"/>
</dbReference>
<dbReference type="RefSeq" id="WP_262396900.1">
    <property type="nucleotide sequence ID" value="NZ_JACRTC010000001.1"/>
</dbReference>
<dbReference type="GO" id="GO:0005737">
    <property type="term" value="C:cytoplasm"/>
    <property type="evidence" value="ECO:0007669"/>
    <property type="project" value="TreeGrafter"/>
</dbReference>
<name>A0A926EB52_9FIRM</name>
<evidence type="ECO:0000256" key="4">
    <source>
        <dbReference type="ARBA" id="ARBA00023014"/>
    </source>
</evidence>
<accession>A0A926EB52</accession>
<keyword evidence="3" id="KW-0408">Iron</keyword>
<evidence type="ECO:0000259" key="5">
    <source>
        <dbReference type="PROSITE" id="PS51918"/>
    </source>
</evidence>
<dbReference type="GO" id="GO:0006779">
    <property type="term" value="P:porphyrin-containing compound biosynthetic process"/>
    <property type="evidence" value="ECO:0007669"/>
    <property type="project" value="TreeGrafter"/>
</dbReference>
<feature type="domain" description="Radical SAM core" evidence="5">
    <location>
        <begin position="164"/>
        <end position="409"/>
    </location>
</feature>
<evidence type="ECO:0000256" key="2">
    <source>
        <dbReference type="ARBA" id="ARBA00022723"/>
    </source>
</evidence>
<dbReference type="GO" id="GO:0051539">
    <property type="term" value="F:4 iron, 4 sulfur cluster binding"/>
    <property type="evidence" value="ECO:0007669"/>
    <property type="project" value="TreeGrafter"/>
</dbReference>
<dbReference type="SUPFAM" id="SSF102114">
    <property type="entry name" value="Radical SAM enzymes"/>
    <property type="match status" value="1"/>
</dbReference>
<dbReference type="PANTHER" id="PTHR13932:SF1">
    <property type="entry name" value="OXYGEN-INDEPENDENT COPROPORPHYRINOGEN-III OXIDASE-LIKE PROTEIN HEMZ"/>
    <property type="match status" value="1"/>
</dbReference>
<evidence type="ECO:0000256" key="3">
    <source>
        <dbReference type="ARBA" id="ARBA00023004"/>
    </source>
</evidence>
<dbReference type="GO" id="GO:0051989">
    <property type="term" value="F:coproporphyrinogen dehydrogenase activity"/>
    <property type="evidence" value="ECO:0007669"/>
    <property type="project" value="UniProtKB-EC"/>
</dbReference>
<dbReference type="CDD" id="cd01335">
    <property type="entry name" value="Radical_SAM"/>
    <property type="match status" value="1"/>
</dbReference>
<dbReference type="SFLD" id="SFLDG01082">
    <property type="entry name" value="B12-binding_domain_containing"/>
    <property type="match status" value="1"/>
</dbReference>
<dbReference type="InterPro" id="IPR034505">
    <property type="entry name" value="Coproporphyrinogen-III_oxidase"/>
</dbReference>
<dbReference type="SMART" id="SM00729">
    <property type="entry name" value="Elp3"/>
    <property type="match status" value="1"/>
</dbReference>
<reference evidence="6" key="1">
    <citation type="submission" date="2020-08" db="EMBL/GenBank/DDBJ databases">
        <title>Genome public.</title>
        <authorList>
            <person name="Liu C."/>
            <person name="Sun Q."/>
        </authorList>
    </citation>
    <scope>NUCLEOTIDE SEQUENCE</scope>
    <source>
        <strain evidence="6">NSJ-54</strain>
    </source>
</reference>
<dbReference type="GO" id="GO:0046872">
    <property type="term" value="F:metal ion binding"/>
    <property type="evidence" value="ECO:0007669"/>
    <property type="project" value="UniProtKB-KW"/>
</dbReference>
<dbReference type="InterPro" id="IPR023995">
    <property type="entry name" value="HemZ"/>
</dbReference>
<dbReference type="Gene3D" id="3.20.20.70">
    <property type="entry name" value="Aldolase class I"/>
    <property type="match status" value="1"/>
</dbReference>
<dbReference type="SFLD" id="SFLDS00029">
    <property type="entry name" value="Radical_SAM"/>
    <property type="match status" value="1"/>
</dbReference>
<dbReference type="AlphaFoldDB" id="A0A926EB52"/>
<evidence type="ECO:0000256" key="1">
    <source>
        <dbReference type="ARBA" id="ARBA00022691"/>
    </source>
</evidence>
<dbReference type="SFLD" id="SFLDF00310">
    <property type="entry name" value="oxygen-independent_coproporphy"/>
    <property type="match status" value="1"/>
</dbReference>
<dbReference type="SFLD" id="SFLDG01065">
    <property type="entry name" value="anaerobic_coproporphyrinogen-I"/>
    <property type="match status" value="1"/>
</dbReference>
<sequence>MTLIFDGHSYRYELESLCRFFFTGETVTSVFRGTPEDSGDYEAYILTSLRRGEGGTTLTVRARYRGREEQAQDKVPNGVRDYDHDCEYAFGVLLYRALSALTGVFPQWGVLTGIRPVKLFRRLLDEGKSPEEARKYFEEQYLVTPEKSALAACIAENQRRILSLSGEKSYSLYLSMPFCPSRCRYCSFVSHNIEKTKRLVPDYLRLMCEEIRAAGRQARELGLRLASIYFGGGTPTAVTAPQLRQILDAVAESFPVSDALEYTVEAGRPDTIDRDKLRVMKEAGVTRISINPQTLQDEVLRAIGRNHTAAQTVEAFHLAREMGFDDINMDLIAGLPGDTLAGFRDTLSKVMALGPENVTVHTLTVKRSSDMGGEYASLYKATEEEVSAMVDHARQRLMDGGWQPYYLYRQKNTIANLENVGYAKSGHESDYNIFIMEEVHTILAVGAGAVTKLVAPTGKIERIYNYKYPYEYIDRFDQMMERKNRVVSFYEHNGLK</sequence>
<dbReference type="InterPro" id="IPR013785">
    <property type="entry name" value="Aldolase_TIM"/>
</dbReference>
<dbReference type="EC" id="1.3.98.3" evidence="6"/>
<dbReference type="Proteomes" id="UP000660861">
    <property type="component" value="Unassembled WGS sequence"/>
</dbReference>
<keyword evidence="2" id="KW-0479">Metal-binding</keyword>
<dbReference type="PROSITE" id="PS51918">
    <property type="entry name" value="RADICAL_SAM"/>
    <property type="match status" value="1"/>
</dbReference>
<protein>
    <submittedName>
        <fullName evidence="6">Coproporphyrinogen dehydrogenase HemZ</fullName>
        <ecNumber evidence="6">1.3.98.3</ecNumber>
    </submittedName>
</protein>
<evidence type="ECO:0000313" key="6">
    <source>
        <dbReference type="EMBL" id="MBC8569813.1"/>
    </source>
</evidence>
<keyword evidence="4" id="KW-0411">Iron-sulfur</keyword>
<evidence type="ECO:0000313" key="7">
    <source>
        <dbReference type="Proteomes" id="UP000660861"/>
    </source>
</evidence>
<comment type="caution">
    <text evidence="6">The sequence shown here is derived from an EMBL/GenBank/DDBJ whole genome shotgun (WGS) entry which is preliminary data.</text>
</comment>
<dbReference type="InterPro" id="IPR007197">
    <property type="entry name" value="rSAM"/>
</dbReference>
<dbReference type="EMBL" id="JACRTC010000001">
    <property type="protein sequence ID" value="MBC8569813.1"/>
    <property type="molecule type" value="Genomic_DNA"/>
</dbReference>
<dbReference type="Pfam" id="PF04055">
    <property type="entry name" value="Radical_SAM"/>
    <property type="match status" value="1"/>
</dbReference>
<keyword evidence="6" id="KW-0560">Oxidoreductase</keyword>